<dbReference type="SUPFAM" id="SSF49899">
    <property type="entry name" value="Concanavalin A-like lectins/glucanases"/>
    <property type="match status" value="1"/>
</dbReference>
<evidence type="ECO:0000259" key="8">
    <source>
        <dbReference type="PROSITE" id="PS50188"/>
    </source>
</evidence>
<evidence type="ECO:0000313" key="9">
    <source>
        <dbReference type="Ensembl" id="ENSCCRP00015003680.1"/>
    </source>
</evidence>
<dbReference type="PROSITE" id="PS00518">
    <property type="entry name" value="ZF_RING_1"/>
    <property type="match status" value="1"/>
</dbReference>
<keyword evidence="2 4" id="KW-0863">Zinc-finger</keyword>
<dbReference type="SMART" id="SM00184">
    <property type="entry name" value="RING"/>
    <property type="match status" value="1"/>
</dbReference>
<dbReference type="SUPFAM" id="SSF57850">
    <property type="entry name" value="RING/U-box"/>
    <property type="match status" value="1"/>
</dbReference>
<sequence length="481" mass="55479">MSSFSELKCSICLDVFTDPVSTPCGHNFCKTCLNKCWDNNQTCSCPYCKETFKQRPDLKINTTLREIVDHYKKKSPEKKSLKKHKLMDPVSNLEDYICQKHERPLELFCRDEQTCVCLSCTEGDHKNHNTVPLEEMIQDRIKKIQDIKHSAEVRKVSDNTINNLFIELVEQRNTKKEKAALLEMIELRQKAAEKQDQELIKDLEQEITELKMRNTELEQLSHTEDHLHLLQIYSSLCSPTNTRNWPEISMKTHKNLKTLRRALTQLQETLHEKLAQTGLSNYIFLSCVFTELKWMQQYAVDVSLDPDTAHPNLILSDDGKQVRCGDIWQKLPDNPERFDHGPNVLAKEGFSSGRFYFEVQVKGKTNWTLGVAQESIKRKGEIKLRPSNGFWTVILRNKNEYKACAGPTVSLSVREKPQRIGVFVDYEEGLVSFYDVESSSLIYSYTGQPFTGKLYPYFSPSLNYGGVNSNPLIITPVSYNK</sequence>
<dbReference type="InterPro" id="IPR006574">
    <property type="entry name" value="PRY"/>
</dbReference>
<evidence type="ECO:0000256" key="3">
    <source>
        <dbReference type="ARBA" id="ARBA00022833"/>
    </source>
</evidence>
<dbReference type="GO" id="GO:0008270">
    <property type="term" value="F:zinc ion binding"/>
    <property type="evidence" value="ECO:0007669"/>
    <property type="project" value="UniProtKB-KW"/>
</dbReference>
<dbReference type="AlphaFoldDB" id="A0A8C1YG78"/>
<dbReference type="InterPro" id="IPR017907">
    <property type="entry name" value="Znf_RING_CS"/>
</dbReference>
<dbReference type="PRINTS" id="PR01407">
    <property type="entry name" value="BUTYPHLNCDUF"/>
</dbReference>
<dbReference type="InterPro" id="IPR000315">
    <property type="entry name" value="Znf_B-box"/>
</dbReference>
<dbReference type="SMART" id="SM00589">
    <property type="entry name" value="PRY"/>
    <property type="match status" value="1"/>
</dbReference>
<dbReference type="Pfam" id="PF13445">
    <property type="entry name" value="zf-RING_UBOX"/>
    <property type="match status" value="1"/>
</dbReference>
<proteinExistence type="predicted"/>
<dbReference type="FunFam" id="2.60.120.920:FF:000004">
    <property type="entry name" value="Butyrophilin subfamily 1 member A1"/>
    <property type="match status" value="1"/>
</dbReference>
<dbReference type="Gene3D" id="2.60.120.920">
    <property type="match status" value="1"/>
</dbReference>
<dbReference type="PROSITE" id="PS50089">
    <property type="entry name" value="ZF_RING_2"/>
    <property type="match status" value="1"/>
</dbReference>
<evidence type="ECO:0000259" key="6">
    <source>
        <dbReference type="PROSITE" id="PS50089"/>
    </source>
</evidence>
<dbReference type="PROSITE" id="PS50119">
    <property type="entry name" value="ZF_BBOX"/>
    <property type="match status" value="1"/>
</dbReference>
<dbReference type="InterPro" id="IPR013083">
    <property type="entry name" value="Znf_RING/FYVE/PHD"/>
</dbReference>
<dbReference type="PROSITE" id="PS50188">
    <property type="entry name" value="B302_SPRY"/>
    <property type="match status" value="1"/>
</dbReference>
<accession>A0A8C1YG78</accession>
<dbReference type="InterPro" id="IPR001841">
    <property type="entry name" value="Znf_RING"/>
</dbReference>
<dbReference type="InterPro" id="IPR003877">
    <property type="entry name" value="SPRY_dom"/>
</dbReference>
<dbReference type="Pfam" id="PF25600">
    <property type="entry name" value="TRIM_CC"/>
    <property type="match status" value="1"/>
</dbReference>
<dbReference type="InterPro" id="IPR013320">
    <property type="entry name" value="ConA-like_dom_sf"/>
</dbReference>
<dbReference type="Gene3D" id="3.30.160.60">
    <property type="entry name" value="Classic Zinc Finger"/>
    <property type="match status" value="1"/>
</dbReference>
<evidence type="ECO:0000259" key="7">
    <source>
        <dbReference type="PROSITE" id="PS50119"/>
    </source>
</evidence>
<dbReference type="CDD" id="cd19769">
    <property type="entry name" value="Bbox2_TRIM16-like"/>
    <property type="match status" value="1"/>
</dbReference>
<dbReference type="SMART" id="SM00336">
    <property type="entry name" value="BBOX"/>
    <property type="match status" value="1"/>
</dbReference>
<dbReference type="InterPro" id="IPR050143">
    <property type="entry name" value="TRIM/RBCC"/>
</dbReference>
<dbReference type="InterPro" id="IPR043136">
    <property type="entry name" value="B30.2/SPRY_sf"/>
</dbReference>
<evidence type="ECO:0000313" key="10">
    <source>
        <dbReference type="Proteomes" id="UP000694700"/>
    </source>
</evidence>
<feature type="domain" description="B30.2/SPRY" evidence="8">
    <location>
        <begin position="282"/>
        <end position="479"/>
    </location>
</feature>
<evidence type="ECO:0000256" key="4">
    <source>
        <dbReference type="PROSITE-ProRule" id="PRU00024"/>
    </source>
</evidence>
<dbReference type="Pfam" id="PF00643">
    <property type="entry name" value="zf-B_box"/>
    <property type="match status" value="1"/>
</dbReference>
<protein>
    <submittedName>
        <fullName evidence="9">Uncharacterized protein</fullName>
    </submittedName>
</protein>
<keyword evidence="1" id="KW-0479">Metal-binding</keyword>
<name>A0A8C1YG78_CYPCA</name>
<dbReference type="Proteomes" id="UP000694700">
    <property type="component" value="Unplaced"/>
</dbReference>
<reference evidence="9" key="1">
    <citation type="submission" date="2025-08" db="UniProtKB">
        <authorList>
            <consortium name="Ensembl"/>
        </authorList>
    </citation>
    <scope>IDENTIFICATION</scope>
</reference>
<keyword evidence="3" id="KW-0862">Zinc</keyword>
<dbReference type="Pfam" id="PF13765">
    <property type="entry name" value="PRY"/>
    <property type="match status" value="1"/>
</dbReference>
<dbReference type="Ensembl" id="ENSCCRT00015003849.1">
    <property type="protein sequence ID" value="ENSCCRP00015003680.1"/>
    <property type="gene ID" value="ENSCCRG00015001996.1"/>
</dbReference>
<feature type="domain" description="B box-type" evidence="7">
    <location>
        <begin position="93"/>
        <end position="133"/>
    </location>
</feature>
<dbReference type="PANTHER" id="PTHR24103">
    <property type="entry name" value="E3 UBIQUITIN-PROTEIN LIGASE TRIM"/>
    <property type="match status" value="1"/>
</dbReference>
<keyword evidence="5" id="KW-0175">Coiled coil</keyword>
<evidence type="ECO:0000256" key="1">
    <source>
        <dbReference type="ARBA" id="ARBA00022723"/>
    </source>
</evidence>
<evidence type="ECO:0000256" key="2">
    <source>
        <dbReference type="ARBA" id="ARBA00022771"/>
    </source>
</evidence>
<feature type="coiled-coil region" evidence="5">
    <location>
        <begin position="193"/>
        <end position="220"/>
    </location>
</feature>
<organism evidence="9 10">
    <name type="scientific">Cyprinus carpio</name>
    <name type="common">Common carp</name>
    <dbReference type="NCBI Taxonomy" id="7962"/>
    <lineage>
        <taxon>Eukaryota</taxon>
        <taxon>Metazoa</taxon>
        <taxon>Chordata</taxon>
        <taxon>Craniata</taxon>
        <taxon>Vertebrata</taxon>
        <taxon>Euteleostomi</taxon>
        <taxon>Actinopterygii</taxon>
        <taxon>Neopterygii</taxon>
        <taxon>Teleostei</taxon>
        <taxon>Ostariophysi</taxon>
        <taxon>Cypriniformes</taxon>
        <taxon>Cyprinidae</taxon>
        <taxon>Cyprininae</taxon>
        <taxon>Cyprinus</taxon>
    </lineage>
</organism>
<dbReference type="Gene3D" id="3.30.40.10">
    <property type="entry name" value="Zinc/RING finger domain, C3HC4 (zinc finger)"/>
    <property type="match status" value="1"/>
</dbReference>
<dbReference type="InterPro" id="IPR001870">
    <property type="entry name" value="B30.2/SPRY"/>
</dbReference>
<dbReference type="InterPro" id="IPR003879">
    <property type="entry name" value="Butyrophylin_SPRY"/>
</dbReference>
<dbReference type="CDD" id="cd13733">
    <property type="entry name" value="SPRY_PRY_C-I_1"/>
    <property type="match status" value="1"/>
</dbReference>
<dbReference type="InterPro" id="IPR058030">
    <property type="entry name" value="TRIM8/14/16/25/29/45/65_CC"/>
</dbReference>
<feature type="domain" description="RING-type" evidence="6">
    <location>
        <begin position="9"/>
        <end position="49"/>
    </location>
</feature>
<dbReference type="Pfam" id="PF00622">
    <property type="entry name" value="SPRY"/>
    <property type="match status" value="1"/>
</dbReference>
<dbReference type="InterPro" id="IPR027370">
    <property type="entry name" value="Znf-RING_euk"/>
</dbReference>
<dbReference type="SMART" id="SM00449">
    <property type="entry name" value="SPRY"/>
    <property type="match status" value="1"/>
</dbReference>
<dbReference type="SUPFAM" id="SSF57845">
    <property type="entry name" value="B-box zinc-binding domain"/>
    <property type="match status" value="1"/>
</dbReference>
<evidence type="ECO:0000256" key="5">
    <source>
        <dbReference type="SAM" id="Coils"/>
    </source>
</evidence>